<feature type="compositionally biased region" description="Gly residues" evidence="1">
    <location>
        <begin position="108"/>
        <end position="132"/>
    </location>
</feature>
<feature type="region of interest" description="Disordered" evidence="1">
    <location>
        <begin position="100"/>
        <end position="132"/>
    </location>
</feature>
<gene>
    <name evidence="2" type="ORF">BDV98DRAFT_656903</name>
</gene>
<evidence type="ECO:0000256" key="1">
    <source>
        <dbReference type="SAM" id="MobiDB-lite"/>
    </source>
</evidence>
<accession>A0A5C3QG20</accession>
<dbReference type="OrthoDB" id="2786563at2759"/>
<organism evidence="2 3">
    <name type="scientific">Pterulicium gracile</name>
    <dbReference type="NCBI Taxonomy" id="1884261"/>
    <lineage>
        <taxon>Eukaryota</taxon>
        <taxon>Fungi</taxon>
        <taxon>Dikarya</taxon>
        <taxon>Basidiomycota</taxon>
        <taxon>Agaricomycotina</taxon>
        <taxon>Agaricomycetes</taxon>
        <taxon>Agaricomycetidae</taxon>
        <taxon>Agaricales</taxon>
        <taxon>Pleurotineae</taxon>
        <taxon>Pterulaceae</taxon>
        <taxon>Pterulicium</taxon>
    </lineage>
</organism>
<dbReference type="AlphaFoldDB" id="A0A5C3QG20"/>
<proteinExistence type="predicted"/>
<reference evidence="2 3" key="1">
    <citation type="journal article" date="2019" name="Nat. Ecol. Evol.">
        <title>Megaphylogeny resolves global patterns of mushroom evolution.</title>
        <authorList>
            <person name="Varga T."/>
            <person name="Krizsan K."/>
            <person name="Foldi C."/>
            <person name="Dima B."/>
            <person name="Sanchez-Garcia M."/>
            <person name="Sanchez-Ramirez S."/>
            <person name="Szollosi G.J."/>
            <person name="Szarkandi J.G."/>
            <person name="Papp V."/>
            <person name="Albert L."/>
            <person name="Andreopoulos W."/>
            <person name="Angelini C."/>
            <person name="Antonin V."/>
            <person name="Barry K.W."/>
            <person name="Bougher N.L."/>
            <person name="Buchanan P."/>
            <person name="Buyck B."/>
            <person name="Bense V."/>
            <person name="Catcheside P."/>
            <person name="Chovatia M."/>
            <person name="Cooper J."/>
            <person name="Damon W."/>
            <person name="Desjardin D."/>
            <person name="Finy P."/>
            <person name="Geml J."/>
            <person name="Haridas S."/>
            <person name="Hughes K."/>
            <person name="Justo A."/>
            <person name="Karasinski D."/>
            <person name="Kautmanova I."/>
            <person name="Kiss B."/>
            <person name="Kocsube S."/>
            <person name="Kotiranta H."/>
            <person name="LaButti K.M."/>
            <person name="Lechner B.E."/>
            <person name="Liimatainen K."/>
            <person name="Lipzen A."/>
            <person name="Lukacs Z."/>
            <person name="Mihaltcheva S."/>
            <person name="Morgado L.N."/>
            <person name="Niskanen T."/>
            <person name="Noordeloos M.E."/>
            <person name="Ohm R.A."/>
            <person name="Ortiz-Santana B."/>
            <person name="Ovrebo C."/>
            <person name="Racz N."/>
            <person name="Riley R."/>
            <person name="Savchenko A."/>
            <person name="Shiryaev A."/>
            <person name="Soop K."/>
            <person name="Spirin V."/>
            <person name="Szebenyi C."/>
            <person name="Tomsovsky M."/>
            <person name="Tulloss R.E."/>
            <person name="Uehling J."/>
            <person name="Grigoriev I.V."/>
            <person name="Vagvolgyi C."/>
            <person name="Papp T."/>
            <person name="Martin F.M."/>
            <person name="Miettinen O."/>
            <person name="Hibbett D.S."/>
            <person name="Nagy L.G."/>
        </authorList>
    </citation>
    <scope>NUCLEOTIDE SEQUENCE [LARGE SCALE GENOMIC DNA]</scope>
    <source>
        <strain evidence="2 3">CBS 309.79</strain>
    </source>
</reference>
<evidence type="ECO:0000313" key="3">
    <source>
        <dbReference type="Proteomes" id="UP000305067"/>
    </source>
</evidence>
<name>A0A5C3QG20_9AGAR</name>
<feature type="compositionally biased region" description="Polar residues" evidence="1">
    <location>
        <begin position="23"/>
        <end position="39"/>
    </location>
</feature>
<dbReference type="Proteomes" id="UP000305067">
    <property type="component" value="Unassembled WGS sequence"/>
</dbReference>
<evidence type="ECO:0000313" key="2">
    <source>
        <dbReference type="EMBL" id="TFL00090.1"/>
    </source>
</evidence>
<keyword evidence="3" id="KW-1185">Reference proteome</keyword>
<feature type="compositionally biased region" description="Polar residues" evidence="1">
    <location>
        <begin position="49"/>
        <end position="66"/>
    </location>
</feature>
<sequence>MAHYITSPDASFAYPGHPDPVHMTNTHLITPSSMRTTPGRSKLTKPHMSHQSPSYISSQPCSQPSMTRDKPTSKPPTQKYEDDDGCCICCCYIPAGKRRDSPRRGDGGDGGGSGGYGGDGGDGGGGGGGGGDGGGTFVSKQWMQVATSLPYECIVLRSIFQVKALVVALEANPEFGKLIKRVRVEGGFGMDMHDIISVAPNIRCLMLSFEVWQPDTPIGLTECLGLMENLESVGFMRMQGRVGRQAPPESAVFLEYFKEVLECIAGGGTYFFNVRP</sequence>
<protein>
    <submittedName>
        <fullName evidence="2">Uncharacterized protein</fullName>
    </submittedName>
</protein>
<dbReference type="EMBL" id="ML178830">
    <property type="protein sequence ID" value="TFL00090.1"/>
    <property type="molecule type" value="Genomic_DNA"/>
</dbReference>
<feature type="region of interest" description="Disordered" evidence="1">
    <location>
        <begin position="23"/>
        <end position="81"/>
    </location>
</feature>